<reference evidence="6" key="2">
    <citation type="submission" date="2023-01" db="EMBL/GenBank/DDBJ databases">
        <authorList>
            <person name="Sun Q."/>
            <person name="Evtushenko L."/>
        </authorList>
    </citation>
    <scope>NUCLEOTIDE SEQUENCE</scope>
    <source>
        <strain evidence="6">VKM B-2347</strain>
    </source>
</reference>
<feature type="domain" description="SHSP" evidence="5">
    <location>
        <begin position="30"/>
        <end position="140"/>
    </location>
</feature>
<dbReference type="InterPro" id="IPR037913">
    <property type="entry name" value="ACD_IbpA/B"/>
</dbReference>
<dbReference type="Gene3D" id="2.60.40.790">
    <property type="match status" value="1"/>
</dbReference>
<accession>A0A9W6J018</accession>
<dbReference type="PANTHER" id="PTHR47062">
    <property type="match status" value="1"/>
</dbReference>
<evidence type="ECO:0000256" key="2">
    <source>
        <dbReference type="PROSITE-ProRule" id="PRU00285"/>
    </source>
</evidence>
<keyword evidence="7" id="KW-1185">Reference proteome</keyword>
<comment type="similarity">
    <text evidence="2 3">Belongs to the small heat shock protein (HSP20) family.</text>
</comment>
<dbReference type="SUPFAM" id="SSF49764">
    <property type="entry name" value="HSP20-like chaperones"/>
    <property type="match status" value="1"/>
</dbReference>
<evidence type="ECO:0000259" key="5">
    <source>
        <dbReference type="PROSITE" id="PS01031"/>
    </source>
</evidence>
<sequence length="159" mass="17570">MSTLIDFAPLYRSTVGFDRVANLLENAGRLTPANNWPPYDIAKTAEDRYRIEIAAAGFGVDDISITQQQNLLVVAGSKSESVDAEYLHRGVASRSFERRFELADHIEVIDAQLENGLLRVELKREIPDEMKPRRIPIAAARSGVGPNETKQIAAPPRAA</sequence>
<reference evidence="6" key="1">
    <citation type="journal article" date="2014" name="Int. J. Syst. Evol. Microbiol.">
        <title>Complete genome sequence of Corynebacterium casei LMG S-19264T (=DSM 44701T), isolated from a smear-ripened cheese.</title>
        <authorList>
            <consortium name="US DOE Joint Genome Institute (JGI-PGF)"/>
            <person name="Walter F."/>
            <person name="Albersmeier A."/>
            <person name="Kalinowski J."/>
            <person name="Ruckert C."/>
        </authorList>
    </citation>
    <scope>NUCLEOTIDE SEQUENCE</scope>
    <source>
        <strain evidence="6">VKM B-2347</strain>
    </source>
</reference>
<dbReference type="PANTHER" id="PTHR47062:SF1">
    <property type="entry name" value="SMALL HEAT SHOCK PROTEIN IBPA"/>
    <property type="match status" value="1"/>
</dbReference>
<dbReference type="PROSITE" id="PS01031">
    <property type="entry name" value="SHSP"/>
    <property type="match status" value="1"/>
</dbReference>
<dbReference type="Pfam" id="PF00011">
    <property type="entry name" value="HSP20"/>
    <property type="match status" value="1"/>
</dbReference>
<evidence type="ECO:0000256" key="4">
    <source>
        <dbReference type="SAM" id="MobiDB-lite"/>
    </source>
</evidence>
<protein>
    <submittedName>
        <fullName evidence="6">Molecular chaperone Hsp20</fullName>
    </submittedName>
</protein>
<evidence type="ECO:0000256" key="1">
    <source>
        <dbReference type="ARBA" id="ARBA00023016"/>
    </source>
</evidence>
<dbReference type="RefSeq" id="WP_271168431.1">
    <property type="nucleotide sequence ID" value="NZ_BSFI01000007.1"/>
</dbReference>
<dbReference type="AlphaFoldDB" id="A0A9W6J018"/>
<dbReference type="Proteomes" id="UP001143372">
    <property type="component" value="Unassembled WGS sequence"/>
</dbReference>
<keyword evidence="1" id="KW-0346">Stress response</keyword>
<dbReference type="CDD" id="cd06470">
    <property type="entry name" value="ACD_IbpA-B_like"/>
    <property type="match status" value="1"/>
</dbReference>
<evidence type="ECO:0000313" key="7">
    <source>
        <dbReference type="Proteomes" id="UP001143372"/>
    </source>
</evidence>
<evidence type="ECO:0000256" key="3">
    <source>
        <dbReference type="RuleBase" id="RU003616"/>
    </source>
</evidence>
<dbReference type="InterPro" id="IPR008978">
    <property type="entry name" value="HSP20-like_chaperone"/>
</dbReference>
<dbReference type="InterPro" id="IPR002068">
    <property type="entry name" value="A-crystallin/Hsp20_dom"/>
</dbReference>
<name>A0A9W6J018_9HYPH</name>
<evidence type="ECO:0000313" key="6">
    <source>
        <dbReference type="EMBL" id="GLK68207.1"/>
    </source>
</evidence>
<proteinExistence type="inferred from homology"/>
<gene>
    <name evidence="6" type="ORF">GCM10008179_18450</name>
</gene>
<dbReference type="EMBL" id="BSFI01000007">
    <property type="protein sequence ID" value="GLK68207.1"/>
    <property type="molecule type" value="Genomic_DNA"/>
</dbReference>
<organism evidence="6 7">
    <name type="scientific">Hansschlegelia plantiphila</name>
    <dbReference type="NCBI Taxonomy" id="374655"/>
    <lineage>
        <taxon>Bacteria</taxon>
        <taxon>Pseudomonadati</taxon>
        <taxon>Pseudomonadota</taxon>
        <taxon>Alphaproteobacteria</taxon>
        <taxon>Hyphomicrobiales</taxon>
        <taxon>Methylopilaceae</taxon>
        <taxon>Hansschlegelia</taxon>
    </lineage>
</organism>
<comment type="caution">
    <text evidence="6">The sequence shown here is derived from an EMBL/GenBank/DDBJ whole genome shotgun (WGS) entry which is preliminary data.</text>
</comment>
<feature type="region of interest" description="Disordered" evidence="4">
    <location>
        <begin position="138"/>
        <end position="159"/>
    </location>
</feature>